<keyword evidence="3" id="KW-1185">Reference proteome</keyword>
<feature type="compositionally biased region" description="Low complexity" evidence="1">
    <location>
        <begin position="1"/>
        <end position="11"/>
    </location>
</feature>
<feature type="compositionally biased region" description="Gly residues" evidence="1">
    <location>
        <begin position="18"/>
        <end position="34"/>
    </location>
</feature>
<reference evidence="2" key="1">
    <citation type="submission" date="2023-10" db="EMBL/GenBank/DDBJ databases">
        <title>Genome assemblies of two species of porcelain crab, Petrolisthes cinctipes and Petrolisthes manimaculis (Anomura: Porcellanidae).</title>
        <authorList>
            <person name="Angst P."/>
        </authorList>
    </citation>
    <scope>NUCLEOTIDE SEQUENCE</scope>
    <source>
        <strain evidence="2">PB745_01</strain>
        <tissue evidence="2">Gill</tissue>
    </source>
</reference>
<sequence>MGSQSGRVGVGRSDGDGSRPGLGGSMAGMGGGGEAQDTAKGSQHNQGPHHITKQHNRELETLNNTHHESATPHLTKLYQTNTTLYPKLGRCQMMTLLSSGDVTAVEGGHVRVGPSLKTTVPSSLTARPLSSHRDTR</sequence>
<comment type="caution">
    <text evidence="2">The sequence shown here is derived from an EMBL/GenBank/DDBJ whole genome shotgun (WGS) entry which is preliminary data.</text>
</comment>
<evidence type="ECO:0000256" key="1">
    <source>
        <dbReference type="SAM" id="MobiDB-lite"/>
    </source>
</evidence>
<feature type="region of interest" description="Disordered" evidence="1">
    <location>
        <begin position="113"/>
        <end position="136"/>
    </location>
</feature>
<proteinExistence type="predicted"/>
<name>A0AAE1F0T8_PETCI</name>
<evidence type="ECO:0000313" key="2">
    <source>
        <dbReference type="EMBL" id="KAK3865290.1"/>
    </source>
</evidence>
<feature type="compositionally biased region" description="Basic and acidic residues" evidence="1">
    <location>
        <begin position="55"/>
        <end position="70"/>
    </location>
</feature>
<feature type="region of interest" description="Disordered" evidence="1">
    <location>
        <begin position="1"/>
        <end position="75"/>
    </location>
</feature>
<gene>
    <name evidence="2" type="ORF">Pcinc_029097</name>
</gene>
<protein>
    <submittedName>
        <fullName evidence="2">Uncharacterized protein</fullName>
    </submittedName>
</protein>
<organism evidence="2 3">
    <name type="scientific">Petrolisthes cinctipes</name>
    <name type="common">Flat porcelain crab</name>
    <dbReference type="NCBI Taxonomy" id="88211"/>
    <lineage>
        <taxon>Eukaryota</taxon>
        <taxon>Metazoa</taxon>
        <taxon>Ecdysozoa</taxon>
        <taxon>Arthropoda</taxon>
        <taxon>Crustacea</taxon>
        <taxon>Multicrustacea</taxon>
        <taxon>Malacostraca</taxon>
        <taxon>Eumalacostraca</taxon>
        <taxon>Eucarida</taxon>
        <taxon>Decapoda</taxon>
        <taxon>Pleocyemata</taxon>
        <taxon>Anomura</taxon>
        <taxon>Galatheoidea</taxon>
        <taxon>Porcellanidae</taxon>
        <taxon>Petrolisthes</taxon>
    </lineage>
</organism>
<dbReference type="Proteomes" id="UP001286313">
    <property type="component" value="Unassembled WGS sequence"/>
</dbReference>
<dbReference type="EMBL" id="JAWQEG010003623">
    <property type="protein sequence ID" value="KAK3865290.1"/>
    <property type="molecule type" value="Genomic_DNA"/>
</dbReference>
<evidence type="ECO:0000313" key="3">
    <source>
        <dbReference type="Proteomes" id="UP001286313"/>
    </source>
</evidence>
<dbReference type="AlphaFoldDB" id="A0AAE1F0T8"/>
<accession>A0AAE1F0T8</accession>
<feature type="compositionally biased region" description="Polar residues" evidence="1">
    <location>
        <begin position="116"/>
        <end position="125"/>
    </location>
</feature>